<dbReference type="PANTHER" id="PTHR30468">
    <property type="entry name" value="ALPHA-KETOGLUTARATE-DEPENDENT SULFONATE DIOXYGENASE"/>
    <property type="match status" value="1"/>
</dbReference>
<dbReference type="EC" id="1.14.11.77" evidence="9"/>
<comment type="cofactor">
    <cofactor evidence="1">
        <name>Fe(2+)</name>
        <dbReference type="ChEBI" id="CHEBI:29033"/>
    </cofactor>
</comment>
<feature type="domain" description="TauD/TfdA-like" evidence="12">
    <location>
        <begin position="10"/>
        <end position="275"/>
    </location>
</feature>
<accession>A0A918DZV1</accession>
<protein>
    <recommendedName>
        <fullName evidence="10">Alpha-ketoglutarate-dependent sulfate ester dioxygenase</fullName>
        <ecNumber evidence="9">1.14.11.77</ecNumber>
    </recommendedName>
    <alternativeName>
        <fullName evidence="11">Type II alkyl sulfatase</fullName>
    </alternativeName>
</protein>
<evidence type="ECO:0000259" key="12">
    <source>
        <dbReference type="Pfam" id="PF02668"/>
    </source>
</evidence>
<evidence type="ECO:0000313" key="14">
    <source>
        <dbReference type="Proteomes" id="UP000641932"/>
    </source>
</evidence>
<dbReference type="InterPro" id="IPR051323">
    <property type="entry name" value="AtsK-like"/>
</dbReference>
<proteinExistence type="inferred from homology"/>
<comment type="similarity">
    <text evidence="2">Belongs to the TfdA dioxygenase family.</text>
</comment>
<evidence type="ECO:0000256" key="10">
    <source>
        <dbReference type="ARBA" id="ARBA00067109"/>
    </source>
</evidence>
<keyword evidence="14" id="KW-1185">Reference proteome</keyword>
<dbReference type="InterPro" id="IPR042098">
    <property type="entry name" value="TauD-like_sf"/>
</dbReference>
<organism evidence="13 14">
    <name type="scientific">Wenjunlia tyrosinilytica</name>
    <dbReference type="NCBI Taxonomy" id="1544741"/>
    <lineage>
        <taxon>Bacteria</taxon>
        <taxon>Bacillati</taxon>
        <taxon>Actinomycetota</taxon>
        <taxon>Actinomycetes</taxon>
        <taxon>Kitasatosporales</taxon>
        <taxon>Streptomycetaceae</taxon>
        <taxon>Wenjunlia</taxon>
    </lineage>
</organism>
<keyword evidence="3" id="KW-0479">Metal-binding</keyword>
<evidence type="ECO:0000256" key="1">
    <source>
        <dbReference type="ARBA" id="ARBA00001954"/>
    </source>
</evidence>
<sequence>MTTALSLTVSKVAGNIGARIDGVDLASDLDDSVIAAIRAALLEHKVVFFRGQNLDADSQEAFARRFGTPTTAHPTVPALEGAPAVLDLDYGRTTGRANHWHTDVTFVQHPPLGSLLRAVTIPPAGGDTVWADTARAYQSLPPELRELADRLWAVHSNAYDYVADAKPGDDTEDARRHREVFTSTEYVTEHPVVRVHPETGERVLVLGGFVRRFVGWTGEDSRDLLRILQNHVTRLENTVRWQWAPGDLVFWDNRATQHYAIADYGTDPRRVQRITLAGDVPVSVTGERSRSITGDDTHYNTALAS</sequence>
<name>A0A918DZV1_9ACTN</name>
<reference evidence="13" key="2">
    <citation type="submission" date="2020-09" db="EMBL/GenBank/DDBJ databases">
        <authorList>
            <person name="Sun Q."/>
            <person name="Zhou Y."/>
        </authorList>
    </citation>
    <scope>NUCLEOTIDE SEQUENCE</scope>
    <source>
        <strain evidence="13">CGMCC 4.7201</strain>
    </source>
</reference>
<evidence type="ECO:0000256" key="8">
    <source>
        <dbReference type="ARBA" id="ARBA00051250"/>
    </source>
</evidence>
<keyword evidence="5" id="KW-0560">Oxidoreductase</keyword>
<dbReference type="Pfam" id="PF02668">
    <property type="entry name" value="TauD"/>
    <property type="match status" value="1"/>
</dbReference>
<dbReference type="SUPFAM" id="SSF51197">
    <property type="entry name" value="Clavaminate synthase-like"/>
    <property type="match status" value="1"/>
</dbReference>
<dbReference type="FunFam" id="3.60.130.10:FF:000002">
    <property type="entry name" value="Alpha-ketoglutarate-dependent taurine dioxygenase"/>
    <property type="match status" value="1"/>
</dbReference>
<comment type="catalytic activity">
    <reaction evidence="7">
        <text>a primary linear alkyl sulfate ester + 2-oxoglutarate + O2 = an aldehyde + sulfate + succinate + CO2 + H(+)</text>
        <dbReference type="Rhea" id="RHEA:65716"/>
        <dbReference type="ChEBI" id="CHEBI:15378"/>
        <dbReference type="ChEBI" id="CHEBI:15379"/>
        <dbReference type="ChEBI" id="CHEBI:16189"/>
        <dbReference type="ChEBI" id="CHEBI:16526"/>
        <dbReference type="ChEBI" id="CHEBI:16810"/>
        <dbReference type="ChEBI" id="CHEBI:17478"/>
        <dbReference type="ChEBI" id="CHEBI:30031"/>
        <dbReference type="ChEBI" id="CHEBI:157685"/>
        <dbReference type="EC" id="1.14.11.77"/>
    </reaction>
</comment>
<evidence type="ECO:0000256" key="5">
    <source>
        <dbReference type="ARBA" id="ARBA00023002"/>
    </source>
</evidence>
<evidence type="ECO:0000256" key="3">
    <source>
        <dbReference type="ARBA" id="ARBA00022723"/>
    </source>
</evidence>
<dbReference type="AlphaFoldDB" id="A0A918DZV1"/>
<evidence type="ECO:0000256" key="2">
    <source>
        <dbReference type="ARBA" id="ARBA00005896"/>
    </source>
</evidence>
<dbReference type="InterPro" id="IPR003819">
    <property type="entry name" value="TauD/TfdA-like"/>
</dbReference>
<comment type="caution">
    <text evidence="13">The sequence shown here is derived from an EMBL/GenBank/DDBJ whole genome shotgun (WGS) entry which is preliminary data.</text>
</comment>
<evidence type="ECO:0000256" key="11">
    <source>
        <dbReference type="ARBA" id="ARBA00078517"/>
    </source>
</evidence>
<dbReference type="Gene3D" id="3.60.130.10">
    <property type="entry name" value="Clavaminate synthase-like"/>
    <property type="match status" value="1"/>
</dbReference>
<evidence type="ECO:0000256" key="4">
    <source>
        <dbReference type="ARBA" id="ARBA00022964"/>
    </source>
</evidence>
<evidence type="ECO:0000256" key="7">
    <source>
        <dbReference type="ARBA" id="ARBA00050529"/>
    </source>
</evidence>
<evidence type="ECO:0000256" key="9">
    <source>
        <dbReference type="ARBA" id="ARBA00066614"/>
    </source>
</evidence>
<dbReference type="GO" id="GO:0046872">
    <property type="term" value="F:metal ion binding"/>
    <property type="evidence" value="ECO:0007669"/>
    <property type="project" value="UniProtKB-KW"/>
</dbReference>
<dbReference type="Proteomes" id="UP000641932">
    <property type="component" value="Unassembled WGS sequence"/>
</dbReference>
<dbReference type="RefSeq" id="WP_189132968.1">
    <property type="nucleotide sequence ID" value="NZ_BMMS01000016.1"/>
</dbReference>
<comment type="catalytic activity">
    <reaction evidence="8">
        <text>2-ethylhexyl sulfate + 2-oxoglutarate + O2 = 2-ethylhexanal + sulfate + succinate + CO2 + H(+)</text>
        <dbReference type="Rhea" id="RHEA:47620"/>
        <dbReference type="ChEBI" id="CHEBI:15378"/>
        <dbReference type="ChEBI" id="CHEBI:15379"/>
        <dbReference type="ChEBI" id="CHEBI:16189"/>
        <dbReference type="ChEBI" id="CHEBI:16526"/>
        <dbReference type="ChEBI" id="CHEBI:16810"/>
        <dbReference type="ChEBI" id="CHEBI:30031"/>
        <dbReference type="ChEBI" id="CHEBI:87808"/>
        <dbReference type="ChEBI" id="CHEBI:87809"/>
        <dbReference type="EC" id="1.14.11.77"/>
    </reaction>
</comment>
<gene>
    <name evidence="13" type="ORF">GCM10012280_38560</name>
</gene>
<keyword evidence="6" id="KW-0408">Iron</keyword>
<evidence type="ECO:0000313" key="13">
    <source>
        <dbReference type="EMBL" id="GGO91220.1"/>
    </source>
</evidence>
<evidence type="ECO:0000256" key="6">
    <source>
        <dbReference type="ARBA" id="ARBA00023004"/>
    </source>
</evidence>
<dbReference type="PANTHER" id="PTHR30468:SF5">
    <property type="entry name" value="ALPHA-KETOGLUTARATE-DEPENDENT SULFATE ESTER DIOXYGENASE"/>
    <property type="match status" value="1"/>
</dbReference>
<dbReference type="EMBL" id="BMMS01000016">
    <property type="protein sequence ID" value="GGO91220.1"/>
    <property type="molecule type" value="Genomic_DNA"/>
</dbReference>
<dbReference type="GO" id="GO:0005737">
    <property type="term" value="C:cytoplasm"/>
    <property type="evidence" value="ECO:0007669"/>
    <property type="project" value="TreeGrafter"/>
</dbReference>
<reference evidence="13" key="1">
    <citation type="journal article" date="2014" name="Int. J. Syst. Evol. Microbiol.">
        <title>Complete genome sequence of Corynebacterium casei LMG S-19264T (=DSM 44701T), isolated from a smear-ripened cheese.</title>
        <authorList>
            <consortium name="US DOE Joint Genome Institute (JGI-PGF)"/>
            <person name="Walter F."/>
            <person name="Albersmeier A."/>
            <person name="Kalinowski J."/>
            <person name="Ruckert C."/>
        </authorList>
    </citation>
    <scope>NUCLEOTIDE SEQUENCE</scope>
    <source>
        <strain evidence="13">CGMCC 4.7201</strain>
    </source>
</reference>
<dbReference type="GO" id="GO:0016706">
    <property type="term" value="F:2-oxoglutarate-dependent dioxygenase activity"/>
    <property type="evidence" value="ECO:0007669"/>
    <property type="project" value="TreeGrafter"/>
</dbReference>
<keyword evidence="4" id="KW-0223">Dioxygenase</keyword>